<dbReference type="RefSeq" id="WP_076478679.1">
    <property type="nucleotide sequence ID" value="NZ_FTNT01000004.1"/>
</dbReference>
<reference evidence="1 2" key="1">
    <citation type="submission" date="2017-01" db="EMBL/GenBank/DDBJ databases">
        <authorList>
            <person name="Mah S.A."/>
            <person name="Swanson W.J."/>
            <person name="Moy G.W."/>
            <person name="Vacquier V.D."/>
        </authorList>
    </citation>
    <scope>NUCLEOTIDE SEQUENCE [LARGE SCALE GENOMIC DNA]</scope>
    <source>
        <strain evidence="1 2">CPCC 203464</strain>
    </source>
</reference>
<protein>
    <submittedName>
        <fullName evidence="1">Uncharacterized protein</fullName>
    </submittedName>
</protein>
<dbReference type="EMBL" id="FTNT01000004">
    <property type="protein sequence ID" value="SIR95513.1"/>
    <property type="molecule type" value="Genomic_DNA"/>
</dbReference>
<organism evidence="1 2">
    <name type="scientific">Williamsia sterculiae</name>
    <dbReference type="NCBI Taxonomy" id="1344003"/>
    <lineage>
        <taxon>Bacteria</taxon>
        <taxon>Bacillati</taxon>
        <taxon>Actinomycetota</taxon>
        <taxon>Actinomycetes</taxon>
        <taxon>Mycobacteriales</taxon>
        <taxon>Nocardiaceae</taxon>
        <taxon>Williamsia</taxon>
    </lineage>
</organism>
<proteinExistence type="predicted"/>
<accession>A0A1N7F5B2</accession>
<name>A0A1N7F5B2_9NOCA</name>
<gene>
    <name evidence="1" type="ORF">SAMN05445060_1819</name>
</gene>
<evidence type="ECO:0000313" key="2">
    <source>
        <dbReference type="Proteomes" id="UP000186218"/>
    </source>
</evidence>
<dbReference type="Proteomes" id="UP000186218">
    <property type="component" value="Unassembled WGS sequence"/>
</dbReference>
<dbReference type="STRING" id="1344003.SAMN05445060_1819"/>
<keyword evidence="2" id="KW-1185">Reference proteome</keyword>
<sequence>MEIAIVLVPVLIFTIVVVYRNHQRTEHISRMPLGYIGPFGPDADRVTAELQMLEQYRRGHDGA</sequence>
<evidence type="ECO:0000313" key="1">
    <source>
        <dbReference type="EMBL" id="SIR95513.1"/>
    </source>
</evidence>
<dbReference type="AlphaFoldDB" id="A0A1N7F5B2"/>